<dbReference type="InterPro" id="IPR013830">
    <property type="entry name" value="SGNH_hydro"/>
</dbReference>
<dbReference type="InterPro" id="IPR036514">
    <property type="entry name" value="SGNH_hydro_sf"/>
</dbReference>
<evidence type="ECO:0000259" key="3">
    <source>
        <dbReference type="Pfam" id="PF13472"/>
    </source>
</evidence>
<feature type="domain" description="SGNH hydrolase-type esterase" evidence="3">
    <location>
        <begin position="85"/>
        <end position="210"/>
    </location>
</feature>
<feature type="region of interest" description="Disordered" evidence="1">
    <location>
        <begin position="300"/>
        <end position="357"/>
    </location>
</feature>
<dbReference type="PANTHER" id="PTHR30383:SF2">
    <property type="entry name" value="CELLULOSE-BINDING PROTEIN"/>
    <property type="match status" value="1"/>
</dbReference>
<keyword evidence="5" id="KW-1185">Reference proteome</keyword>
<sequence>MVKLGALALGLLSVVAEVSAQRTVNIMPFGASIVSRCWRANLQTKLRDNGISNFNFIGTQKSTCGGTNIDQDHEGHPGSLATDYAAKGNLTTWLNAIDKPDIILMLLGTNDVLLGKKPVAEVLAAYDILIDQMRQRNSKVRLMFSNLLPLDPARWPKAGVDGIVALNTAIQQYAPSKSTRDSPVVFVDNFSGFDAVADTTDGEHPNDAGNVKMANKFYGPTRDAIKAIDDATDDASAAAPKGKGNAEADVQKPTPSPTPSGQTQSQSQSLSQTPSTTAPAKSSAPAAAVLAPSAASAAVPSASASASSSGSAPGSPTSLVPSVSPTASSSSLTPAKATAAGSQAAPTPSSLASSGSSISGAWPVRLIRSVKSVASLAALQGGREL</sequence>
<feature type="signal peptide" evidence="2">
    <location>
        <begin position="1"/>
        <end position="20"/>
    </location>
</feature>
<dbReference type="InterPro" id="IPR051532">
    <property type="entry name" value="Ester_Hydrolysis_Enzymes"/>
</dbReference>
<name>A0A1Y2LMB6_EPING</name>
<reference evidence="4 5" key="1">
    <citation type="journal article" date="2017" name="Genome Announc.">
        <title>Genome sequence of the saprophytic ascomycete Epicoccum nigrum ICMP 19927 strain isolated from New Zealand.</title>
        <authorList>
            <person name="Fokin M."/>
            <person name="Fleetwood D."/>
            <person name="Weir B.S."/>
            <person name="Villas-Boas S.G."/>
        </authorList>
    </citation>
    <scope>NUCLEOTIDE SEQUENCE [LARGE SCALE GENOMIC DNA]</scope>
    <source>
        <strain evidence="4 5">ICMP 19927</strain>
    </source>
</reference>
<proteinExistence type="predicted"/>
<dbReference type="AlphaFoldDB" id="A0A1Y2LMB6"/>
<dbReference type="PANTHER" id="PTHR30383">
    <property type="entry name" value="THIOESTERASE 1/PROTEASE 1/LYSOPHOSPHOLIPASE L1"/>
    <property type="match status" value="1"/>
</dbReference>
<evidence type="ECO:0000313" key="4">
    <source>
        <dbReference type="EMBL" id="OSS44945.1"/>
    </source>
</evidence>
<gene>
    <name evidence="4" type="ORF">B5807_09320</name>
</gene>
<evidence type="ECO:0000256" key="2">
    <source>
        <dbReference type="SAM" id="SignalP"/>
    </source>
</evidence>
<dbReference type="Pfam" id="PF13472">
    <property type="entry name" value="Lipase_GDSL_2"/>
    <property type="match status" value="1"/>
</dbReference>
<protein>
    <recommendedName>
        <fullName evidence="3">SGNH hydrolase-type esterase domain-containing protein</fullName>
    </recommendedName>
</protein>
<keyword evidence="2" id="KW-0732">Signal</keyword>
<accession>A0A1Y2LMB6</accession>
<dbReference type="Proteomes" id="UP000193240">
    <property type="component" value="Unassembled WGS sequence"/>
</dbReference>
<dbReference type="Gene3D" id="3.40.50.1110">
    <property type="entry name" value="SGNH hydrolase"/>
    <property type="match status" value="1"/>
</dbReference>
<evidence type="ECO:0000256" key="1">
    <source>
        <dbReference type="SAM" id="MobiDB-lite"/>
    </source>
</evidence>
<feature type="chain" id="PRO_5013118972" description="SGNH hydrolase-type esterase domain-containing protein" evidence="2">
    <location>
        <begin position="21"/>
        <end position="385"/>
    </location>
</feature>
<dbReference type="EMBL" id="KZ107855">
    <property type="protein sequence ID" value="OSS44945.1"/>
    <property type="molecule type" value="Genomic_DNA"/>
</dbReference>
<organism evidence="4 5">
    <name type="scientific">Epicoccum nigrum</name>
    <name type="common">Soil fungus</name>
    <name type="synonym">Epicoccum purpurascens</name>
    <dbReference type="NCBI Taxonomy" id="105696"/>
    <lineage>
        <taxon>Eukaryota</taxon>
        <taxon>Fungi</taxon>
        <taxon>Dikarya</taxon>
        <taxon>Ascomycota</taxon>
        <taxon>Pezizomycotina</taxon>
        <taxon>Dothideomycetes</taxon>
        <taxon>Pleosporomycetidae</taxon>
        <taxon>Pleosporales</taxon>
        <taxon>Pleosporineae</taxon>
        <taxon>Didymellaceae</taxon>
        <taxon>Epicoccum</taxon>
    </lineage>
</organism>
<evidence type="ECO:0000313" key="5">
    <source>
        <dbReference type="Proteomes" id="UP000193240"/>
    </source>
</evidence>
<dbReference type="SUPFAM" id="SSF52266">
    <property type="entry name" value="SGNH hydrolase"/>
    <property type="match status" value="1"/>
</dbReference>
<feature type="compositionally biased region" description="Low complexity" evidence="1">
    <location>
        <begin position="259"/>
        <end position="284"/>
    </location>
</feature>
<dbReference type="InParanoid" id="A0A1Y2LMB6"/>
<feature type="region of interest" description="Disordered" evidence="1">
    <location>
        <begin position="232"/>
        <end position="284"/>
    </location>
</feature>
<dbReference type="CDD" id="cd01833">
    <property type="entry name" value="XynB_like"/>
    <property type="match status" value="1"/>
</dbReference>
<dbReference type="GO" id="GO:0004622">
    <property type="term" value="F:phosphatidylcholine lysophospholipase activity"/>
    <property type="evidence" value="ECO:0007669"/>
    <property type="project" value="TreeGrafter"/>
</dbReference>